<evidence type="ECO:0000256" key="3">
    <source>
        <dbReference type="ARBA" id="ARBA00022448"/>
    </source>
</evidence>
<dbReference type="CDD" id="cd17325">
    <property type="entry name" value="MFS_MdtG_SLC18_like"/>
    <property type="match status" value="1"/>
</dbReference>
<comment type="caution">
    <text evidence="10">The sequence shown here is derived from an EMBL/GenBank/DDBJ whole genome shotgun (WGS) entry which is preliminary data.</text>
</comment>
<dbReference type="GO" id="GO:0016020">
    <property type="term" value="C:membrane"/>
    <property type="evidence" value="ECO:0007669"/>
    <property type="project" value="UniProtKB-SubCell"/>
</dbReference>
<dbReference type="InterPro" id="IPR001958">
    <property type="entry name" value="Tet-R_TetA/multi-R_MdtG-like"/>
</dbReference>
<keyword evidence="6 8" id="KW-0472">Membrane</keyword>
<dbReference type="RefSeq" id="XP_058309420.1">
    <property type="nucleotide sequence ID" value="XM_058452882.1"/>
</dbReference>
<feature type="transmembrane region" description="Helical" evidence="8">
    <location>
        <begin position="320"/>
        <end position="342"/>
    </location>
</feature>
<dbReference type="OrthoDB" id="5086884at2759"/>
<reference evidence="10" key="1">
    <citation type="submission" date="2022-12" db="EMBL/GenBank/DDBJ databases">
        <authorList>
            <person name="Petersen C."/>
        </authorList>
    </citation>
    <scope>NUCLEOTIDE SEQUENCE</scope>
    <source>
        <strain evidence="10">IBT 15544</strain>
    </source>
</reference>
<feature type="transmembrane region" description="Helical" evidence="8">
    <location>
        <begin position="244"/>
        <end position="265"/>
    </location>
</feature>
<dbReference type="EMBL" id="JAPQKR010000012">
    <property type="protein sequence ID" value="KAJ5204941.1"/>
    <property type="molecule type" value="Genomic_DNA"/>
</dbReference>
<dbReference type="PRINTS" id="PR01035">
    <property type="entry name" value="TCRTETA"/>
</dbReference>
<feature type="transmembrane region" description="Helical" evidence="8">
    <location>
        <begin position="16"/>
        <end position="44"/>
    </location>
</feature>
<evidence type="ECO:0000256" key="2">
    <source>
        <dbReference type="ARBA" id="ARBA00006829"/>
    </source>
</evidence>
<protein>
    <submittedName>
        <fullName evidence="10">MFS transporter</fullName>
    </submittedName>
</protein>
<evidence type="ECO:0000256" key="1">
    <source>
        <dbReference type="ARBA" id="ARBA00004141"/>
    </source>
</evidence>
<dbReference type="InterPro" id="IPR036259">
    <property type="entry name" value="MFS_trans_sf"/>
</dbReference>
<dbReference type="SUPFAM" id="SSF103473">
    <property type="entry name" value="MFS general substrate transporter"/>
    <property type="match status" value="1"/>
</dbReference>
<dbReference type="Proteomes" id="UP001150904">
    <property type="component" value="Unassembled WGS sequence"/>
</dbReference>
<feature type="domain" description="Major facilitator superfamily (MFS) profile" evidence="9">
    <location>
        <begin position="18"/>
        <end position="443"/>
    </location>
</feature>
<evidence type="ECO:0000256" key="6">
    <source>
        <dbReference type="ARBA" id="ARBA00023136"/>
    </source>
</evidence>
<feature type="transmembrane region" description="Helical" evidence="8">
    <location>
        <begin position="148"/>
        <end position="171"/>
    </location>
</feature>
<evidence type="ECO:0000256" key="8">
    <source>
        <dbReference type="SAM" id="Phobius"/>
    </source>
</evidence>
<comment type="similarity">
    <text evidence="2">Belongs to the major facilitator superfamily. Vesicular transporter family.</text>
</comment>
<dbReference type="PANTHER" id="PTHR23506:SF35">
    <property type="entry name" value="MAJOR FACILITATOR SUPERFAMILY (MFS) PROFILE DOMAIN-CONTAINING PROTEIN-RELATED"/>
    <property type="match status" value="1"/>
</dbReference>
<dbReference type="GO" id="GO:0022857">
    <property type="term" value="F:transmembrane transporter activity"/>
    <property type="evidence" value="ECO:0007669"/>
    <property type="project" value="InterPro"/>
</dbReference>
<dbReference type="PROSITE" id="PS50850">
    <property type="entry name" value="MFS"/>
    <property type="match status" value="1"/>
</dbReference>
<feature type="region of interest" description="Disordered" evidence="7">
    <location>
        <begin position="206"/>
        <end position="233"/>
    </location>
</feature>
<dbReference type="InterPro" id="IPR011701">
    <property type="entry name" value="MFS"/>
</dbReference>
<sequence>MPATQPWGYRWRSSQAFLIFTATLGLFSETFLYAFIVPILSYMIEDRLQLPSTQTQWLTTALLTTHGFVAMASAPIIAHFADKTSDRRMPLLLALTGCALGTLLVAICSSVWLLFVGRVIQGAAGSAGWIVGFATLTDNIRPDRMGQVLGTAMSLVTAGVIMGPMISGALLQLVGYWAAWSAPLILLGIDFVARLLMLAKDDTQTASSDASTDEQESLLPSKTRNPSDPEEGCPASTGPGFYRIVLCNIRVIAALLNTLTFSMVISGFDATLPLHLQKIFHWGPLPIGMIFLGLQVPSIILGPIVGWLRDRVGLRYPTTIGWTLTAPLLWLLGMPGTGAVWADHGENGKYIFIGGIVAIGAVSPLVRGAGTFQLITVTNDLQAEKPSIFGPHGGSSRIFSITEVIFNMGAMLGPLLSGALVEVFGFYTMVGTFGQWCYCILEK</sequence>
<comment type="subcellular location">
    <subcellularLocation>
        <location evidence="1">Membrane</location>
        <topology evidence="1">Multi-pass membrane protein</topology>
    </subcellularLocation>
</comment>
<feature type="transmembrane region" description="Helical" evidence="8">
    <location>
        <begin position="177"/>
        <end position="197"/>
    </location>
</feature>
<feature type="transmembrane region" description="Helical" evidence="8">
    <location>
        <begin position="90"/>
        <end position="113"/>
    </location>
</feature>
<evidence type="ECO:0000313" key="10">
    <source>
        <dbReference type="EMBL" id="KAJ5204941.1"/>
    </source>
</evidence>
<organism evidence="10 11">
    <name type="scientific">Penicillium cinerascens</name>
    <dbReference type="NCBI Taxonomy" id="70096"/>
    <lineage>
        <taxon>Eukaryota</taxon>
        <taxon>Fungi</taxon>
        <taxon>Dikarya</taxon>
        <taxon>Ascomycota</taxon>
        <taxon>Pezizomycotina</taxon>
        <taxon>Eurotiomycetes</taxon>
        <taxon>Eurotiomycetidae</taxon>
        <taxon>Eurotiales</taxon>
        <taxon>Aspergillaceae</taxon>
        <taxon>Penicillium</taxon>
    </lineage>
</organism>
<evidence type="ECO:0000256" key="5">
    <source>
        <dbReference type="ARBA" id="ARBA00022989"/>
    </source>
</evidence>
<keyword evidence="4 8" id="KW-0812">Transmembrane</keyword>
<gene>
    <name evidence="10" type="ORF">N7498_005820</name>
</gene>
<dbReference type="AlphaFoldDB" id="A0A9W9MP61"/>
<dbReference type="Pfam" id="PF07690">
    <property type="entry name" value="MFS_1"/>
    <property type="match status" value="1"/>
</dbReference>
<feature type="transmembrane region" description="Helical" evidence="8">
    <location>
        <begin position="56"/>
        <end position="78"/>
    </location>
</feature>
<accession>A0A9W9MP61</accession>
<dbReference type="InterPro" id="IPR020846">
    <property type="entry name" value="MFS_dom"/>
</dbReference>
<keyword evidence="11" id="KW-1185">Reference proteome</keyword>
<feature type="transmembrane region" description="Helical" evidence="8">
    <location>
        <begin position="285"/>
        <end position="308"/>
    </location>
</feature>
<dbReference type="PANTHER" id="PTHR23506">
    <property type="entry name" value="GH10249P"/>
    <property type="match status" value="1"/>
</dbReference>
<evidence type="ECO:0000259" key="9">
    <source>
        <dbReference type="PROSITE" id="PS50850"/>
    </source>
</evidence>
<keyword evidence="3" id="KW-0813">Transport</keyword>
<evidence type="ECO:0000256" key="4">
    <source>
        <dbReference type="ARBA" id="ARBA00022692"/>
    </source>
</evidence>
<proteinExistence type="inferred from homology"/>
<dbReference type="Gene3D" id="1.20.1250.20">
    <property type="entry name" value="MFS general substrate transporter like domains"/>
    <property type="match status" value="1"/>
</dbReference>
<dbReference type="GeneID" id="83180183"/>
<evidence type="ECO:0000256" key="7">
    <source>
        <dbReference type="SAM" id="MobiDB-lite"/>
    </source>
</evidence>
<dbReference type="InterPro" id="IPR050930">
    <property type="entry name" value="MFS_Vesicular_Transporter"/>
</dbReference>
<reference evidence="10" key="2">
    <citation type="journal article" date="2023" name="IMA Fungus">
        <title>Comparative genomic study of the Penicillium genus elucidates a diverse pangenome and 15 lateral gene transfer events.</title>
        <authorList>
            <person name="Petersen C."/>
            <person name="Sorensen T."/>
            <person name="Nielsen M.R."/>
            <person name="Sondergaard T.E."/>
            <person name="Sorensen J.L."/>
            <person name="Fitzpatrick D.A."/>
            <person name="Frisvad J.C."/>
            <person name="Nielsen K.L."/>
        </authorList>
    </citation>
    <scope>NUCLEOTIDE SEQUENCE</scope>
    <source>
        <strain evidence="10">IBT 15544</strain>
    </source>
</reference>
<feature type="transmembrane region" description="Helical" evidence="8">
    <location>
        <begin position="348"/>
        <end position="366"/>
    </location>
</feature>
<evidence type="ECO:0000313" key="11">
    <source>
        <dbReference type="Proteomes" id="UP001150904"/>
    </source>
</evidence>
<feature type="transmembrane region" description="Helical" evidence="8">
    <location>
        <begin position="119"/>
        <end position="136"/>
    </location>
</feature>
<name>A0A9W9MP61_9EURO</name>
<keyword evidence="5 8" id="KW-1133">Transmembrane helix</keyword>